<dbReference type="EMBL" id="MU250523">
    <property type="protein sequence ID" value="KAG7452869.1"/>
    <property type="molecule type" value="Genomic_DNA"/>
</dbReference>
<keyword evidence="1" id="KW-0812">Transmembrane</keyword>
<keyword evidence="3" id="KW-1185">Reference proteome</keyword>
<sequence length="217" mass="25741">MEWSPCWIYSTEKSSLAIMPKWSVPLKCDRWFPSMREVLRMIHHLLEACLFLILWCPIITNVFRVLFGCINEELFTECVISVLFHQQDFKRFNTLVNFAYGDRWNRSSLDAGLQRYFCRRGMLTYGYIDYSIAVMFLRSASLSECRLPYWKSWDGTNNWHVYDTAQGEHDYDPFAFDVALLGYQFMETFQHLPPLYAFSCASVRYDAYPGRQEVFHG</sequence>
<dbReference type="AlphaFoldDB" id="A0A9P8AYG4"/>
<reference evidence="2" key="1">
    <citation type="submission" date="2020-11" db="EMBL/GenBank/DDBJ databases">
        <title>Adaptations for nitrogen fixation in a non-lichenized fungal sporocarp promotes dispersal by wood-feeding termites.</title>
        <authorList>
            <consortium name="DOE Joint Genome Institute"/>
            <person name="Koch R.A."/>
            <person name="Yoon G."/>
            <person name="Arayal U."/>
            <person name="Lail K."/>
            <person name="Amirebrahimi M."/>
            <person name="Labutti K."/>
            <person name="Lipzen A."/>
            <person name="Riley R."/>
            <person name="Barry K."/>
            <person name="Henrissat B."/>
            <person name="Grigoriev I.V."/>
            <person name="Herr J.R."/>
            <person name="Aime M.C."/>
        </authorList>
    </citation>
    <scope>NUCLEOTIDE SEQUENCE</scope>
    <source>
        <strain evidence="2">MCA 3950</strain>
    </source>
</reference>
<dbReference type="Proteomes" id="UP000812287">
    <property type="component" value="Unassembled WGS sequence"/>
</dbReference>
<keyword evidence="1" id="KW-0472">Membrane</keyword>
<evidence type="ECO:0000313" key="3">
    <source>
        <dbReference type="Proteomes" id="UP000812287"/>
    </source>
</evidence>
<evidence type="ECO:0000256" key="1">
    <source>
        <dbReference type="SAM" id="Phobius"/>
    </source>
</evidence>
<dbReference type="OrthoDB" id="2722301at2759"/>
<protein>
    <submittedName>
        <fullName evidence="2">Uncharacterized protein</fullName>
    </submittedName>
</protein>
<keyword evidence="1" id="KW-1133">Transmembrane helix</keyword>
<feature type="transmembrane region" description="Helical" evidence="1">
    <location>
        <begin position="45"/>
        <end position="67"/>
    </location>
</feature>
<name>A0A9P8AYG4_9AGAR</name>
<dbReference type="RefSeq" id="XP_043046369.1">
    <property type="nucleotide sequence ID" value="XM_043180501.1"/>
</dbReference>
<gene>
    <name evidence="2" type="ORF">BT62DRAFT_32408</name>
</gene>
<organism evidence="2 3">
    <name type="scientific">Guyanagaster necrorhizus</name>
    <dbReference type="NCBI Taxonomy" id="856835"/>
    <lineage>
        <taxon>Eukaryota</taxon>
        <taxon>Fungi</taxon>
        <taxon>Dikarya</taxon>
        <taxon>Basidiomycota</taxon>
        <taxon>Agaricomycotina</taxon>
        <taxon>Agaricomycetes</taxon>
        <taxon>Agaricomycetidae</taxon>
        <taxon>Agaricales</taxon>
        <taxon>Marasmiineae</taxon>
        <taxon>Physalacriaceae</taxon>
        <taxon>Guyanagaster</taxon>
    </lineage>
</organism>
<evidence type="ECO:0000313" key="2">
    <source>
        <dbReference type="EMBL" id="KAG7452869.1"/>
    </source>
</evidence>
<dbReference type="GeneID" id="66102797"/>
<accession>A0A9P8AYG4</accession>
<comment type="caution">
    <text evidence="2">The sequence shown here is derived from an EMBL/GenBank/DDBJ whole genome shotgun (WGS) entry which is preliminary data.</text>
</comment>
<proteinExistence type="predicted"/>